<feature type="transmembrane region" description="Helical" evidence="2">
    <location>
        <begin position="37"/>
        <end position="54"/>
    </location>
</feature>
<evidence type="ECO:0008006" key="5">
    <source>
        <dbReference type="Google" id="ProtNLM"/>
    </source>
</evidence>
<feature type="transmembrane region" description="Helical" evidence="2">
    <location>
        <begin position="61"/>
        <end position="79"/>
    </location>
</feature>
<evidence type="ECO:0000313" key="3">
    <source>
        <dbReference type="EMBL" id="MDJ1136177.1"/>
    </source>
</evidence>
<accession>A0ABT7A4A5</accession>
<evidence type="ECO:0000313" key="4">
    <source>
        <dbReference type="Proteomes" id="UP001214441"/>
    </source>
</evidence>
<comment type="caution">
    <text evidence="3">The sequence shown here is derived from an EMBL/GenBank/DDBJ whole genome shotgun (WGS) entry which is preliminary data.</text>
</comment>
<organism evidence="3 4">
    <name type="scientific">Streptomyces iconiensis</name>
    <dbReference type="NCBI Taxonomy" id="1384038"/>
    <lineage>
        <taxon>Bacteria</taxon>
        <taxon>Bacillati</taxon>
        <taxon>Actinomycetota</taxon>
        <taxon>Actinomycetes</taxon>
        <taxon>Kitasatosporales</taxon>
        <taxon>Streptomycetaceae</taxon>
        <taxon>Streptomyces</taxon>
    </lineage>
</organism>
<keyword evidence="4" id="KW-1185">Reference proteome</keyword>
<keyword evidence="2" id="KW-0812">Transmembrane</keyword>
<evidence type="ECO:0000256" key="1">
    <source>
        <dbReference type="SAM" id="MobiDB-lite"/>
    </source>
</evidence>
<keyword evidence="2" id="KW-1133">Transmembrane helix</keyword>
<sequence length="295" mass="29638">MTAGADLRLLRAAVFAAVCVTVSAAGHIFAAGASVPFGPLALGFICVFGLALLLAGRERSLPGIAALLASGQLALHILFSSGQAHTAGGAAAAGMPAQGSESGAMSMARKLLCNDSAMGMSEAEAHRVVTRAGLSPEAAASAGGAGAHAGHAHGGGAGIPFPDTPFDCLRGAAHAALGMLDPAMLLGHLAAAVLLGWLLRRGEAALWRLVRLSAEVAAAADERVAARALRAAFAYVRALHAELLPDAPEHVLFEAPRDELAPRSLTLQHSVHRRGPPPVGAGSPATRADSLTLAA</sequence>
<evidence type="ECO:0000256" key="2">
    <source>
        <dbReference type="SAM" id="Phobius"/>
    </source>
</evidence>
<feature type="transmembrane region" description="Helical" evidence="2">
    <location>
        <begin position="12"/>
        <end position="31"/>
    </location>
</feature>
<feature type="region of interest" description="Disordered" evidence="1">
    <location>
        <begin position="270"/>
        <end position="295"/>
    </location>
</feature>
<reference evidence="3 4" key="1">
    <citation type="submission" date="2023-05" db="EMBL/GenBank/DDBJ databases">
        <title>Streptantibioticus silvisoli sp. nov., acidotolerant actinomycetes 1 from pine litter.</title>
        <authorList>
            <person name="Swiecimska M."/>
            <person name="Golinska P."/>
            <person name="Sangal V."/>
            <person name="Wachnowicz B."/>
            <person name="Goodfellow M."/>
        </authorList>
    </citation>
    <scope>NUCLEOTIDE SEQUENCE [LARGE SCALE GENOMIC DNA]</scope>
    <source>
        <strain evidence="3 4">DSM 42109</strain>
    </source>
</reference>
<proteinExistence type="predicted"/>
<gene>
    <name evidence="3" type="ORF">NMN56_030375</name>
</gene>
<feature type="transmembrane region" description="Helical" evidence="2">
    <location>
        <begin position="183"/>
        <end position="199"/>
    </location>
</feature>
<name>A0ABT7A4A5_9ACTN</name>
<dbReference type="Proteomes" id="UP001214441">
    <property type="component" value="Unassembled WGS sequence"/>
</dbReference>
<keyword evidence="2" id="KW-0472">Membrane</keyword>
<dbReference type="EMBL" id="JANCPR020000037">
    <property type="protein sequence ID" value="MDJ1136177.1"/>
    <property type="molecule type" value="Genomic_DNA"/>
</dbReference>
<dbReference type="RefSeq" id="WP_274042999.1">
    <property type="nucleotide sequence ID" value="NZ_JANCPR020000037.1"/>
</dbReference>
<protein>
    <recommendedName>
        <fullName evidence="5">Integral membrane protein</fullName>
    </recommendedName>
</protein>